<dbReference type="InterPro" id="IPR000873">
    <property type="entry name" value="AMP-dep_synth/lig_dom"/>
</dbReference>
<proteinExistence type="inferred from homology"/>
<comment type="caution">
    <text evidence="4">The sequence shown here is derived from an EMBL/GenBank/DDBJ whole genome shotgun (WGS) entry which is preliminary data.</text>
</comment>
<dbReference type="PROSITE" id="PS00455">
    <property type="entry name" value="AMP_BINDING"/>
    <property type="match status" value="1"/>
</dbReference>
<evidence type="ECO:0000313" key="4">
    <source>
        <dbReference type="EMBL" id="KAG0146080.1"/>
    </source>
</evidence>
<reference evidence="4" key="1">
    <citation type="submission" date="2013-11" db="EMBL/GenBank/DDBJ databases">
        <title>Genome sequence of the fusiform rust pathogen reveals effectors for host alternation and coevolution with pine.</title>
        <authorList>
            <consortium name="DOE Joint Genome Institute"/>
            <person name="Smith K."/>
            <person name="Pendleton A."/>
            <person name="Kubisiak T."/>
            <person name="Anderson C."/>
            <person name="Salamov A."/>
            <person name="Aerts A."/>
            <person name="Riley R."/>
            <person name="Clum A."/>
            <person name="Lindquist E."/>
            <person name="Ence D."/>
            <person name="Campbell M."/>
            <person name="Kronenberg Z."/>
            <person name="Feau N."/>
            <person name="Dhillon B."/>
            <person name="Hamelin R."/>
            <person name="Burleigh J."/>
            <person name="Smith J."/>
            <person name="Yandell M."/>
            <person name="Nelson C."/>
            <person name="Grigoriev I."/>
            <person name="Davis J."/>
        </authorList>
    </citation>
    <scope>NUCLEOTIDE SEQUENCE</scope>
    <source>
        <strain evidence="4">G11</strain>
    </source>
</reference>
<dbReference type="PANTHER" id="PTHR24096">
    <property type="entry name" value="LONG-CHAIN-FATTY-ACID--COA LIGASE"/>
    <property type="match status" value="1"/>
</dbReference>
<dbReference type="Pfam" id="PF00501">
    <property type="entry name" value="AMP-binding"/>
    <property type="match status" value="1"/>
</dbReference>
<dbReference type="OrthoDB" id="1898221at2759"/>
<dbReference type="PANTHER" id="PTHR24096:SF149">
    <property type="entry name" value="AMP-BINDING DOMAIN-CONTAINING PROTEIN-RELATED"/>
    <property type="match status" value="1"/>
</dbReference>
<keyword evidence="5" id="KW-1185">Reference proteome</keyword>
<protein>
    <recommendedName>
        <fullName evidence="3">AMP-dependent synthetase/ligase domain-containing protein</fullName>
    </recommendedName>
</protein>
<accession>A0A9P6TBX1</accession>
<dbReference type="Gene3D" id="3.40.50.980">
    <property type="match status" value="2"/>
</dbReference>
<dbReference type="Gene3D" id="3.30.300.30">
    <property type="match status" value="1"/>
</dbReference>
<evidence type="ECO:0000256" key="2">
    <source>
        <dbReference type="ARBA" id="ARBA00022598"/>
    </source>
</evidence>
<feature type="domain" description="AMP-dependent synthetase/ligase" evidence="3">
    <location>
        <begin position="93"/>
        <end position="463"/>
    </location>
</feature>
<dbReference type="EMBL" id="MU167266">
    <property type="protein sequence ID" value="KAG0146080.1"/>
    <property type="molecule type" value="Genomic_DNA"/>
</dbReference>
<gene>
    <name evidence="4" type="ORF">CROQUDRAFT_93126</name>
</gene>
<dbReference type="AlphaFoldDB" id="A0A9P6TBX1"/>
<dbReference type="InterPro" id="IPR045851">
    <property type="entry name" value="AMP-bd_C_sf"/>
</dbReference>
<keyword evidence="2" id="KW-0436">Ligase</keyword>
<organism evidence="4 5">
    <name type="scientific">Cronartium quercuum f. sp. fusiforme G11</name>
    <dbReference type="NCBI Taxonomy" id="708437"/>
    <lineage>
        <taxon>Eukaryota</taxon>
        <taxon>Fungi</taxon>
        <taxon>Dikarya</taxon>
        <taxon>Basidiomycota</taxon>
        <taxon>Pucciniomycotina</taxon>
        <taxon>Pucciniomycetes</taxon>
        <taxon>Pucciniales</taxon>
        <taxon>Coleosporiaceae</taxon>
        <taxon>Cronartium</taxon>
    </lineage>
</organism>
<sequence>MTSTYCIYPSLFGSLPSMSDEHNAWDFLVSKLSPESLSSTEPFNVDVQSGLTRSLSEVITRAEHLARYLCVLMTSVPESNARQVGTSEGCLRSVGLLSPNHLDYPLVIYACLAAGVPVAPITSTASSIEARYLSQLGQCAIIFVHPKCLPTIQKAGYPIEQIILIEATTDWHGPTLEGFIKMGTMSPQITLGGLHPVPAHRVALILFSSGSTGNPKAVMLTHRNICSALQGALLVKDFAQEVMLKKSPTLALKPQARLVALVFLPSEFLFNIPPHLCCELKSYVHAYGLMIGVLRSMLYNACTCIMPKWDFSQALKAIPKYKVTMLGLVPAIATQILAHSHLLNDADLSSITSIAVGAAAITSSQKHELLKLLAARGAMGGISDESSMSNGYGMSETTVSITTWPLEGYPCGPARPGTIGVLLPTFEARVIREDSVSPSGEDAPVNTAGELWLRGPSIMKGYLNNDLETQAALTPDGWFKTGDKIRIEADGQMFYIDRLKDTFKNRGLQVAPSEIASLILKHLPEMIADAVVIGMPSQGSRDIGEEAWAFIVLTPAGRDSNQPEKICEQVRSISREKLSMHKWVSRVVIMPEFPKGPTHKVLVREIRAQALRDLKQGESRLKL</sequence>
<dbReference type="GO" id="GO:0016405">
    <property type="term" value="F:CoA-ligase activity"/>
    <property type="evidence" value="ECO:0007669"/>
    <property type="project" value="TreeGrafter"/>
</dbReference>
<dbReference type="InterPro" id="IPR020845">
    <property type="entry name" value="AMP-binding_CS"/>
</dbReference>
<evidence type="ECO:0000259" key="3">
    <source>
        <dbReference type="Pfam" id="PF00501"/>
    </source>
</evidence>
<dbReference type="Proteomes" id="UP000886653">
    <property type="component" value="Unassembled WGS sequence"/>
</dbReference>
<dbReference type="SUPFAM" id="SSF56801">
    <property type="entry name" value="Acetyl-CoA synthetase-like"/>
    <property type="match status" value="1"/>
</dbReference>
<evidence type="ECO:0000313" key="5">
    <source>
        <dbReference type="Proteomes" id="UP000886653"/>
    </source>
</evidence>
<dbReference type="GO" id="GO:0019748">
    <property type="term" value="P:secondary metabolic process"/>
    <property type="evidence" value="ECO:0007669"/>
    <property type="project" value="TreeGrafter"/>
</dbReference>
<name>A0A9P6TBX1_9BASI</name>
<comment type="similarity">
    <text evidence="1">Belongs to the ATP-dependent AMP-binding enzyme family.</text>
</comment>
<evidence type="ECO:0000256" key="1">
    <source>
        <dbReference type="ARBA" id="ARBA00006432"/>
    </source>
</evidence>
<dbReference type="Gene3D" id="2.30.38.10">
    <property type="entry name" value="Luciferase, Domain 3"/>
    <property type="match status" value="1"/>
</dbReference>